<dbReference type="NCBIfam" id="TIGR00078">
    <property type="entry name" value="nadC"/>
    <property type="match status" value="1"/>
</dbReference>
<comment type="caution">
    <text evidence="16">The sequence shown here is derived from an EMBL/GenBank/DDBJ whole genome shotgun (WGS) entry which is preliminary data.</text>
</comment>
<dbReference type="PANTHER" id="PTHR32179">
    <property type="entry name" value="NICOTINATE-NUCLEOTIDE PYROPHOSPHORYLASE [CARBOXYLATING]"/>
    <property type="match status" value="1"/>
</dbReference>
<evidence type="ECO:0000259" key="15">
    <source>
        <dbReference type="Pfam" id="PF02749"/>
    </source>
</evidence>
<organism evidence="16 17">
    <name type="scientific">Candidatus Abyssobacteria bacterium SURF_17</name>
    <dbReference type="NCBI Taxonomy" id="2093361"/>
    <lineage>
        <taxon>Bacteria</taxon>
        <taxon>Pseudomonadati</taxon>
        <taxon>Candidatus Hydrogenedentota</taxon>
        <taxon>Candidatus Abyssobacteria</taxon>
    </lineage>
</organism>
<dbReference type="InterPro" id="IPR027277">
    <property type="entry name" value="NadC/ModD"/>
</dbReference>
<feature type="binding site" evidence="13">
    <location>
        <position position="154"/>
    </location>
    <ligand>
        <name>substrate</name>
    </ligand>
</feature>
<sequence>MNLLEVCRLVDEALNEDIGSGDITTDAVIDPNAAAKGKIVSRAKGMVAGIPVAGLCFRRLDARVTFEQAVEDGVKVSRNDVIARVSGPAASVLKAERVALNFLQHLSGIATLTASFVEAVKEYSTRILDTRKTTPGLRILEKYAVRAGGGFNHRFGLYDGILIKDNHLRFQTPAEGAPAALVAAVTAAQRRAGHLQKVEVEAETLEQVKEAVEAGADAILLDNMDVETLAKAVAIARASKKAILLEASGNVSLRNVRKVAAAGVDAISIGALTHSAPILDIALELRPA</sequence>
<accession>A0A419F640</accession>
<dbReference type="GO" id="GO:0004514">
    <property type="term" value="F:nicotinate-nucleotide diphosphorylase (carboxylating) activity"/>
    <property type="evidence" value="ECO:0007669"/>
    <property type="project" value="UniProtKB-EC"/>
</dbReference>
<dbReference type="Pfam" id="PF01729">
    <property type="entry name" value="QRPTase_C"/>
    <property type="match status" value="1"/>
</dbReference>
<evidence type="ECO:0000256" key="9">
    <source>
        <dbReference type="ARBA" id="ARBA00033102"/>
    </source>
</evidence>
<dbReference type="InterPro" id="IPR036068">
    <property type="entry name" value="Nicotinate_pribotase-like_C"/>
</dbReference>
<dbReference type="EMBL" id="QZKI01000022">
    <property type="protein sequence ID" value="RJP73928.1"/>
    <property type="molecule type" value="Genomic_DNA"/>
</dbReference>
<evidence type="ECO:0000313" key="17">
    <source>
        <dbReference type="Proteomes" id="UP000285961"/>
    </source>
</evidence>
<feature type="binding site" evidence="13">
    <location>
        <position position="201"/>
    </location>
    <ligand>
        <name>substrate</name>
    </ligand>
</feature>
<dbReference type="InterPro" id="IPR037128">
    <property type="entry name" value="Quinolinate_PRibosylTase_N_sf"/>
</dbReference>
<feature type="domain" description="Quinolinate phosphoribosyl transferase N-terminal" evidence="15">
    <location>
        <begin position="22"/>
        <end position="107"/>
    </location>
</feature>
<keyword evidence="7 12" id="KW-0328">Glycosyltransferase</keyword>
<dbReference type="Gene3D" id="3.90.1170.20">
    <property type="entry name" value="Quinolinate phosphoribosyl transferase, N-terminal domain"/>
    <property type="match status" value="1"/>
</dbReference>
<evidence type="ECO:0000256" key="10">
    <source>
        <dbReference type="ARBA" id="ARBA00047445"/>
    </source>
</evidence>
<keyword evidence="6" id="KW-0662">Pyridine nucleotide biosynthesis</keyword>
<evidence type="ECO:0000256" key="11">
    <source>
        <dbReference type="ARBA" id="ARBA00069173"/>
    </source>
</evidence>
<dbReference type="FunFam" id="3.20.20.70:FF:000030">
    <property type="entry name" value="Nicotinate-nucleotide pyrophosphorylase, carboxylating"/>
    <property type="match status" value="1"/>
</dbReference>
<evidence type="ECO:0000256" key="5">
    <source>
        <dbReference type="ARBA" id="ARBA00011944"/>
    </source>
</evidence>
<dbReference type="SUPFAM" id="SSF51690">
    <property type="entry name" value="Nicotinate/Quinolinate PRTase C-terminal domain-like"/>
    <property type="match status" value="1"/>
</dbReference>
<dbReference type="InterPro" id="IPR002638">
    <property type="entry name" value="Quinolinate_PRibosylTrfase_C"/>
</dbReference>
<dbReference type="InterPro" id="IPR022412">
    <property type="entry name" value="Quinolinate_PRibosylTrfase_N"/>
</dbReference>
<evidence type="ECO:0000256" key="4">
    <source>
        <dbReference type="ARBA" id="ARBA00011218"/>
    </source>
</evidence>
<evidence type="ECO:0000256" key="7">
    <source>
        <dbReference type="ARBA" id="ARBA00022676"/>
    </source>
</evidence>
<evidence type="ECO:0000256" key="6">
    <source>
        <dbReference type="ARBA" id="ARBA00022642"/>
    </source>
</evidence>
<feature type="binding site" evidence="13">
    <location>
        <position position="164"/>
    </location>
    <ligand>
        <name>substrate</name>
    </ligand>
</feature>
<evidence type="ECO:0000259" key="14">
    <source>
        <dbReference type="Pfam" id="PF01729"/>
    </source>
</evidence>
<evidence type="ECO:0000256" key="3">
    <source>
        <dbReference type="ARBA" id="ARBA00009400"/>
    </source>
</evidence>
<dbReference type="PIRSF" id="PIRSF006250">
    <property type="entry name" value="NadC_ModD"/>
    <property type="match status" value="1"/>
</dbReference>
<dbReference type="InterPro" id="IPR013785">
    <property type="entry name" value="Aldolase_TIM"/>
</dbReference>
<evidence type="ECO:0000256" key="8">
    <source>
        <dbReference type="ARBA" id="ARBA00022679"/>
    </source>
</evidence>
<feature type="binding site" evidence="13">
    <location>
        <position position="97"/>
    </location>
    <ligand>
        <name>substrate</name>
    </ligand>
</feature>
<feature type="binding site" evidence="13">
    <location>
        <position position="222"/>
    </location>
    <ligand>
        <name>substrate</name>
    </ligand>
</feature>
<dbReference type="FunFam" id="3.90.1170.20:FF:000001">
    <property type="entry name" value="Nicotinate-nucleotide diphosphorylase (Carboxylating)"/>
    <property type="match status" value="1"/>
</dbReference>
<dbReference type="Gene3D" id="3.20.20.70">
    <property type="entry name" value="Aldolase class I"/>
    <property type="match status" value="1"/>
</dbReference>
<gene>
    <name evidence="16" type="primary">nadC</name>
    <name evidence="16" type="ORF">C4532_03645</name>
</gene>
<comment type="pathway">
    <text evidence="2">Cofactor biosynthesis; NAD(+) biosynthesis; nicotinate D-ribonucleotide from quinolinate: step 1/1.</text>
</comment>
<dbReference type="PANTHER" id="PTHR32179:SF3">
    <property type="entry name" value="NICOTINATE-NUCLEOTIDE PYROPHOSPHORYLASE [CARBOXYLATING]"/>
    <property type="match status" value="1"/>
</dbReference>
<proteinExistence type="inferred from homology"/>
<keyword evidence="8 12" id="KW-0808">Transferase</keyword>
<evidence type="ECO:0000256" key="13">
    <source>
        <dbReference type="PIRSR" id="PIRSR006250-1"/>
    </source>
</evidence>
<dbReference type="GO" id="GO:0005737">
    <property type="term" value="C:cytoplasm"/>
    <property type="evidence" value="ECO:0007669"/>
    <property type="project" value="TreeGrafter"/>
</dbReference>
<dbReference type="GO" id="GO:0009435">
    <property type="term" value="P:NAD+ biosynthetic process"/>
    <property type="evidence" value="ECO:0007669"/>
    <property type="project" value="UniProtKB-UniPathway"/>
</dbReference>
<evidence type="ECO:0000256" key="2">
    <source>
        <dbReference type="ARBA" id="ARBA00004893"/>
    </source>
</evidence>
<feature type="domain" description="Quinolinate phosphoribosyl transferase C-terminal" evidence="14">
    <location>
        <begin position="109"/>
        <end position="284"/>
    </location>
</feature>
<evidence type="ECO:0000256" key="12">
    <source>
        <dbReference type="PIRNR" id="PIRNR006250"/>
    </source>
</evidence>
<dbReference type="InterPro" id="IPR004393">
    <property type="entry name" value="NadC"/>
</dbReference>
<dbReference type="Proteomes" id="UP000285961">
    <property type="component" value="Unassembled WGS sequence"/>
</dbReference>
<dbReference type="UniPathway" id="UPA00253">
    <property type="reaction ID" value="UER00331"/>
</dbReference>
<protein>
    <recommendedName>
        <fullName evidence="11">Probable nicotinate-nucleotide pyrophosphorylase [carboxylating]</fullName>
        <ecNumber evidence="5">2.4.2.19</ecNumber>
    </recommendedName>
    <alternativeName>
        <fullName evidence="9">Quinolinate phosphoribosyltransferase [decarboxylating]</fullName>
    </alternativeName>
</protein>
<dbReference type="CDD" id="cd01572">
    <property type="entry name" value="QPRTase"/>
    <property type="match status" value="1"/>
</dbReference>
<evidence type="ECO:0000313" key="16">
    <source>
        <dbReference type="EMBL" id="RJP73928.1"/>
    </source>
</evidence>
<name>A0A419F640_9BACT</name>
<dbReference type="SUPFAM" id="SSF54675">
    <property type="entry name" value="Nicotinate/Quinolinate PRTase N-terminal domain-like"/>
    <property type="match status" value="1"/>
</dbReference>
<reference evidence="16 17" key="1">
    <citation type="journal article" date="2017" name="ISME J.">
        <title>Energy and carbon metabolisms in a deep terrestrial subsurface fluid microbial community.</title>
        <authorList>
            <person name="Momper L."/>
            <person name="Jungbluth S.P."/>
            <person name="Lee M.D."/>
            <person name="Amend J.P."/>
        </authorList>
    </citation>
    <scope>NUCLEOTIDE SEQUENCE [LARGE SCALE GENOMIC DNA]</scope>
    <source>
        <strain evidence="16">SURF_17</strain>
    </source>
</reference>
<comment type="subunit">
    <text evidence="4">Hexamer formed by 3 homodimers.</text>
</comment>
<comment type="catalytic activity">
    <reaction evidence="10">
        <text>nicotinate beta-D-ribonucleotide + CO2 + diphosphate = quinolinate + 5-phospho-alpha-D-ribose 1-diphosphate + 2 H(+)</text>
        <dbReference type="Rhea" id="RHEA:12733"/>
        <dbReference type="ChEBI" id="CHEBI:15378"/>
        <dbReference type="ChEBI" id="CHEBI:16526"/>
        <dbReference type="ChEBI" id="CHEBI:29959"/>
        <dbReference type="ChEBI" id="CHEBI:33019"/>
        <dbReference type="ChEBI" id="CHEBI:57502"/>
        <dbReference type="ChEBI" id="CHEBI:58017"/>
        <dbReference type="EC" id="2.4.2.19"/>
    </reaction>
</comment>
<evidence type="ECO:0000256" key="1">
    <source>
        <dbReference type="ARBA" id="ARBA00003237"/>
    </source>
</evidence>
<feature type="binding site" evidence="13">
    <location>
        <begin position="130"/>
        <end position="132"/>
    </location>
    <ligand>
        <name>substrate</name>
    </ligand>
</feature>
<dbReference type="GO" id="GO:0034213">
    <property type="term" value="P:quinolinate catabolic process"/>
    <property type="evidence" value="ECO:0007669"/>
    <property type="project" value="TreeGrafter"/>
</dbReference>
<comment type="function">
    <text evidence="1">Involved in the catabolism of quinolinic acid (QA).</text>
</comment>
<feature type="binding site" evidence="13">
    <location>
        <begin position="269"/>
        <end position="271"/>
    </location>
    <ligand>
        <name>substrate</name>
    </ligand>
</feature>
<dbReference type="Pfam" id="PF02749">
    <property type="entry name" value="QRPTase_N"/>
    <property type="match status" value="1"/>
</dbReference>
<feature type="binding site" evidence="13">
    <location>
        <begin position="248"/>
        <end position="250"/>
    </location>
    <ligand>
        <name>substrate</name>
    </ligand>
</feature>
<comment type="similarity">
    <text evidence="3 12">Belongs to the NadC/ModD family.</text>
</comment>
<dbReference type="AlphaFoldDB" id="A0A419F640"/>
<dbReference type="EC" id="2.4.2.19" evidence="5"/>